<accession>B8CWS8</accession>
<keyword evidence="1" id="KW-0472">Membrane</keyword>
<feature type="transmembrane region" description="Helical" evidence="1">
    <location>
        <begin position="203"/>
        <end position="226"/>
    </location>
</feature>
<evidence type="ECO:0000313" key="2">
    <source>
        <dbReference type="EMBL" id="ACL69747.1"/>
    </source>
</evidence>
<dbReference type="Proteomes" id="UP000000719">
    <property type="component" value="Chromosome"/>
</dbReference>
<dbReference type="AlphaFoldDB" id="B8CWS8"/>
<evidence type="ECO:0000313" key="3">
    <source>
        <dbReference type="Proteomes" id="UP000000719"/>
    </source>
</evidence>
<keyword evidence="1" id="KW-0812">Transmembrane</keyword>
<proteinExistence type="predicted"/>
<organism evidence="2 3">
    <name type="scientific">Halothermothrix orenii (strain H 168 / OCM 544 / DSM 9562)</name>
    <dbReference type="NCBI Taxonomy" id="373903"/>
    <lineage>
        <taxon>Bacteria</taxon>
        <taxon>Bacillati</taxon>
        <taxon>Bacillota</taxon>
        <taxon>Clostridia</taxon>
        <taxon>Halanaerobiales</taxon>
        <taxon>Halothermotrichaceae</taxon>
        <taxon>Halothermothrix</taxon>
    </lineage>
</organism>
<keyword evidence="1" id="KW-1133">Transmembrane helix</keyword>
<dbReference type="HOGENOM" id="CLU_084406_0_0_9"/>
<dbReference type="eggNOG" id="COG2738">
    <property type="taxonomic scope" value="Bacteria"/>
</dbReference>
<dbReference type="STRING" id="373903.Hore_09910"/>
<dbReference type="EMBL" id="CP001098">
    <property type="protein sequence ID" value="ACL69747.1"/>
    <property type="molecule type" value="Genomic_DNA"/>
</dbReference>
<sequence>MYMPFFYDPTAILLIPAIIIAIYAQVKVKSTFNKFNKIRSQSGYSGAEIARKILISSGIDDVSVNQIQGHLTDHYDPRKKVLNLSPEVYSGRSLAALGVAAHEAGHAIQDARDYKPMRIRASLVPAASIGSSWGLPLAVFGFFMQSRFMIGLGLIVFTAAVLFHIVTLPVEFNASNRAIQILNRGFLSKEELNGAKKVLRAAAFTYVAATLVAIINLLRILILFGMGRDE</sequence>
<reference evidence="2 3" key="1">
    <citation type="journal article" date="2009" name="PLoS ONE">
        <title>Genome analysis of the anaerobic thermohalophilic bacterium Halothermothrix orenii.</title>
        <authorList>
            <person name="Mavromatis K."/>
            <person name="Ivanova N."/>
            <person name="Anderson I."/>
            <person name="Lykidis A."/>
            <person name="Hooper S.D."/>
            <person name="Sun H."/>
            <person name="Kunin V."/>
            <person name="Lapidus A."/>
            <person name="Hugenholtz P."/>
            <person name="Patel B."/>
            <person name="Kyrpides N.C."/>
        </authorList>
    </citation>
    <scope>NUCLEOTIDE SEQUENCE [LARGE SCALE GENOMIC DNA]</scope>
    <source>
        <strain evidence="3">H 168 / OCM 544 / DSM 9562</strain>
    </source>
</reference>
<evidence type="ECO:0000256" key="1">
    <source>
        <dbReference type="SAM" id="Phobius"/>
    </source>
</evidence>
<dbReference type="PANTHER" id="PTHR36434">
    <property type="entry name" value="MEMBRANE PROTEASE YUGP-RELATED"/>
    <property type="match status" value="1"/>
</dbReference>
<name>B8CWS8_HALOH</name>
<dbReference type="KEGG" id="hor:Hore_09910"/>
<feature type="transmembrane region" description="Helical" evidence="1">
    <location>
        <begin position="149"/>
        <end position="170"/>
    </location>
</feature>
<dbReference type="Pfam" id="PF04298">
    <property type="entry name" value="Zn_peptidase_2"/>
    <property type="match status" value="1"/>
</dbReference>
<dbReference type="RefSeq" id="WP_012635932.1">
    <property type="nucleotide sequence ID" value="NC_011899.1"/>
</dbReference>
<keyword evidence="3" id="KW-1185">Reference proteome</keyword>
<gene>
    <name evidence="2" type="ordered locus">Hore_09910</name>
</gene>
<feature type="transmembrane region" description="Helical" evidence="1">
    <location>
        <begin position="122"/>
        <end position="143"/>
    </location>
</feature>
<protein>
    <submittedName>
        <fullName evidence="2">Peptidase membrane zinc metallopeptidase putative</fullName>
    </submittedName>
</protein>
<dbReference type="InterPro" id="IPR007395">
    <property type="entry name" value="Zn_peptidase_2"/>
</dbReference>
<dbReference type="PANTHER" id="PTHR36434:SF1">
    <property type="entry name" value="MEMBRANE PROTEASE YUGP-RELATED"/>
    <property type="match status" value="1"/>
</dbReference>
<feature type="transmembrane region" description="Helical" evidence="1">
    <location>
        <begin position="6"/>
        <end position="26"/>
    </location>
</feature>